<name>A0A644VN36_9ZZZZ</name>
<gene>
    <name evidence="2" type="ORF">SDC9_38881</name>
</gene>
<proteinExistence type="predicted"/>
<accession>A0A644VN36</accession>
<dbReference type="InterPro" id="IPR011990">
    <property type="entry name" value="TPR-like_helical_dom_sf"/>
</dbReference>
<dbReference type="EMBL" id="VSSQ01000369">
    <property type="protein sequence ID" value="MPL92768.1"/>
    <property type="molecule type" value="Genomic_DNA"/>
</dbReference>
<reference evidence="2" key="1">
    <citation type="submission" date="2019-08" db="EMBL/GenBank/DDBJ databases">
        <authorList>
            <person name="Kucharzyk K."/>
            <person name="Murdoch R.W."/>
            <person name="Higgins S."/>
            <person name="Loffler F."/>
        </authorList>
    </citation>
    <scope>NUCLEOTIDE SEQUENCE</scope>
</reference>
<dbReference type="Gene3D" id="1.25.40.390">
    <property type="match status" value="1"/>
</dbReference>
<dbReference type="SUPFAM" id="SSF48452">
    <property type="entry name" value="TPR-like"/>
    <property type="match status" value="1"/>
</dbReference>
<sequence>MKIIKYILFVALVSVLNSCESFLDTLPDNRTQIDTEKKISQLLVSAYPGANYAVLAELSSDNFVDNNSILPVNLAAFERMHDEIFNWSEVTSSTQEDSPSHVWERCYAAISTANHALKAIEALESQDTDIDLSAQKGEALLCRAYSHFVLVNIFSQAYKDETASKSDVGIPYVTEPETSVNTTYTRESVQSVYAKIQQDLEDGIALVTDRYYAVPKYHFNKKAAAAFAARFYLYKREYQKVVDYADVVLTANPASQMRDWTVNYDNIDAISYDYINTEKVCNLLVIPTTSVFSRIFGTRYGHNHAAMAGSTYGSGPTWTDMLPCFNGKLYISGQQDYGVFYPKSFEMFEYTDKVAGIGYAHVVRAEFTVEETLLCRAEALIYLNRFNDAVADLQTWNSSHLAPNALTETIIRNFYVPSNSLFVKTLNNDKMSSSFVVTAAQRPLIHCVLHFRRIETMFDGYRWFDIKRYGIEIEHNIAGKGVDKLVYNDPRRAIQLPQEVISAGLEPNPRKLTPVSSGNFKLVNNE</sequence>
<protein>
    <recommendedName>
        <fullName evidence="1">SusD-like N-terminal domain-containing protein</fullName>
    </recommendedName>
</protein>
<evidence type="ECO:0000259" key="1">
    <source>
        <dbReference type="Pfam" id="PF14322"/>
    </source>
</evidence>
<organism evidence="2">
    <name type="scientific">bioreactor metagenome</name>
    <dbReference type="NCBI Taxonomy" id="1076179"/>
    <lineage>
        <taxon>unclassified sequences</taxon>
        <taxon>metagenomes</taxon>
        <taxon>ecological metagenomes</taxon>
    </lineage>
</organism>
<dbReference type="InterPro" id="IPR033985">
    <property type="entry name" value="SusD-like_N"/>
</dbReference>
<dbReference type="AlphaFoldDB" id="A0A644VN36"/>
<comment type="caution">
    <text evidence="2">The sequence shown here is derived from an EMBL/GenBank/DDBJ whole genome shotgun (WGS) entry which is preliminary data.</text>
</comment>
<dbReference type="Pfam" id="PF14322">
    <property type="entry name" value="SusD-like_3"/>
    <property type="match status" value="1"/>
</dbReference>
<feature type="domain" description="SusD-like N-terminal" evidence="1">
    <location>
        <begin position="22"/>
        <end position="233"/>
    </location>
</feature>
<evidence type="ECO:0000313" key="2">
    <source>
        <dbReference type="EMBL" id="MPL92768.1"/>
    </source>
</evidence>